<dbReference type="RefSeq" id="WP_140010309.1">
    <property type="nucleotide sequence ID" value="NZ_JBHMDG010000016.1"/>
</dbReference>
<name>A0ABV5KBN0_9ACTN</name>
<evidence type="ECO:0000256" key="1">
    <source>
        <dbReference type="SAM" id="SignalP"/>
    </source>
</evidence>
<proteinExistence type="predicted"/>
<evidence type="ECO:0000313" key="2">
    <source>
        <dbReference type="EMBL" id="MFB9314146.1"/>
    </source>
</evidence>
<dbReference type="Proteomes" id="UP001589750">
    <property type="component" value="Unassembled WGS sequence"/>
</dbReference>
<dbReference type="EMBL" id="JBHMDG010000016">
    <property type="protein sequence ID" value="MFB9314146.1"/>
    <property type="molecule type" value="Genomic_DNA"/>
</dbReference>
<sequence>MLGLLAGLLAVVPWGAAPASAATRSDVTSAWLTPRAGANEAGPRVRLGYLKVQAPGTYSATLSAQVTDNSRDAVQIASVSLLCKENSGDEDRIGTSANVFRGETFAMGTRVYFSVKDHGACFAYGSTMGLKTTSASLSSRRVRVRATLTVSGPVSSATRESKRFVYDDASRAYSGRSSLAKPHAFTHAAELQTAARRGSKAYVTGNTYLTTCISDGGSRDQTTNGRYLCTPGVIKHGEAGSLVRLRLVVRQYTPGGSVCETTIVPGSTTQKRISARRHHLPVAVKGAVTLPDNSRCGTKVRAWTEVQVLDGPAVVVHFPNTVTAYRPT</sequence>
<protein>
    <submittedName>
        <fullName evidence="2">Uncharacterized protein</fullName>
    </submittedName>
</protein>
<organism evidence="2 3">
    <name type="scientific">Nocardioides plantarum</name>
    <dbReference type="NCBI Taxonomy" id="29299"/>
    <lineage>
        <taxon>Bacteria</taxon>
        <taxon>Bacillati</taxon>
        <taxon>Actinomycetota</taxon>
        <taxon>Actinomycetes</taxon>
        <taxon>Propionibacteriales</taxon>
        <taxon>Nocardioidaceae</taxon>
        <taxon>Nocardioides</taxon>
    </lineage>
</organism>
<gene>
    <name evidence="2" type="ORF">ACFFRI_13920</name>
</gene>
<evidence type="ECO:0000313" key="3">
    <source>
        <dbReference type="Proteomes" id="UP001589750"/>
    </source>
</evidence>
<comment type="caution">
    <text evidence="2">The sequence shown here is derived from an EMBL/GenBank/DDBJ whole genome shotgun (WGS) entry which is preliminary data.</text>
</comment>
<accession>A0ABV5KBN0</accession>
<keyword evidence="1" id="KW-0732">Signal</keyword>
<feature type="chain" id="PRO_5047262804" evidence="1">
    <location>
        <begin position="22"/>
        <end position="328"/>
    </location>
</feature>
<reference evidence="2 3" key="1">
    <citation type="submission" date="2024-09" db="EMBL/GenBank/DDBJ databases">
        <authorList>
            <person name="Sun Q."/>
            <person name="Mori K."/>
        </authorList>
    </citation>
    <scope>NUCLEOTIDE SEQUENCE [LARGE SCALE GENOMIC DNA]</scope>
    <source>
        <strain evidence="2 3">JCM 9626</strain>
    </source>
</reference>
<keyword evidence="3" id="KW-1185">Reference proteome</keyword>
<feature type="signal peptide" evidence="1">
    <location>
        <begin position="1"/>
        <end position="21"/>
    </location>
</feature>